<sequence>MVSIANIDNMIRNIDKVHSPNYIIGFKPKKLIRACWGGAGELAVAMRNSSKANAARKSVDEELSHMFNGTGWTGSTIGSYN</sequence>
<gene>
    <name evidence="1" type="ORF">PGCG_00108</name>
</gene>
<keyword evidence="2" id="KW-1185">Reference proteome</keyword>
<dbReference type="EMBL" id="KC662249">
    <property type="protein sequence ID" value="AGM15420.1"/>
    <property type="molecule type" value="Genomic_DNA"/>
</dbReference>
<proteinExistence type="predicted"/>
<evidence type="ECO:0000313" key="2">
    <source>
        <dbReference type="Proteomes" id="UP000204225"/>
    </source>
</evidence>
<dbReference type="Proteomes" id="UP000204225">
    <property type="component" value="Segment"/>
</dbReference>
<protein>
    <submittedName>
        <fullName evidence="1">Uncharacterized protein</fullName>
    </submittedName>
</protein>
<evidence type="ECO:0000313" key="1">
    <source>
        <dbReference type="EMBL" id="AGM15420.1"/>
    </source>
</evidence>
<organism evidence="1 2">
    <name type="scientific">Phaeocystis globosa virus PgV-16T</name>
    <dbReference type="NCBI Taxonomy" id="3071227"/>
    <lineage>
        <taxon>Viruses</taxon>
        <taxon>Varidnaviria</taxon>
        <taxon>Bamfordvirae</taxon>
        <taxon>Nucleocytoviricota</taxon>
        <taxon>Megaviricetes</taxon>
        <taxon>Imitervirales</taxon>
        <taxon>Mesomimiviridae</taxon>
        <taxon>Tethysvirus</taxon>
        <taxon>Tethysvirus hollandense</taxon>
    </lineage>
</organism>
<name>A0AC59EWR7_9VIRU</name>
<accession>A0AC59EWR7</accession>
<reference evidence="1 2" key="1">
    <citation type="journal article" date="2013" name="Proc. Natl. Acad. Sci. U.S.A.">
        <title>Genome of Phaeocystis globosa virus PgV-16T highlights the common ancestry of the largest known DNA viruses infecting eukaryotes.</title>
        <authorList>
            <person name="Santini S."/>
            <person name="Jeudy S."/>
            <person name="Bartoli J."/>
            <person name="Poirot O."/>
            <person name="Lescot M."/>
            <person name="Abergel C."/>
            <person name="Barbe V."/>
            <person name="Wommack K.E."/>
            <person name="Noordeloos A.A."/>
            <person name="Brussaard C.P."/>
            <person name="Claverie J.M."/>
        </authorList>
    </citation>
    <scope>NUCLEOTIDE SEQUENCE [LARGE SCALE GENOMIC DNA]</scope>
    <source>
        <strain evidence="1 2">16T</strain>
    </source>
</reference>